<comment type="caution">
    <text evidence="1">The sequence shown here is derived from an EMBL/GenBank/DDBJ whole genome shotgun (WGS) entry which is preliminary data.</text>
</comment>
<protein>
    <submittedName>
        <fullName evidence="1">Uncharacterized protein</fullName>
    </submittedName>
</protein>
<dbReference type="RefSeq" id="WP_078744283.1">
    <property type="nucleotide sequence ID" value="NZ_FUXG01000003.1"/>
</dbReference>
<keyword evidence="2" id="KW-1185">Reference proteome</keyword>
<dbReference type="OrthoDB" id="6193186at2"/>
<dbReference type="EMBL" id="MTSM01000004">
    <property type="protein sequence ID" value="OPX56227.1"/>
    <property type="molecule type" value="Genomic_DNA"/>
</dbReference>
<gene>
    <name evidence="1" type="ORF">BTE48_04425</name>
</gene>
<evidence type="ECO:0000313" key="2">
    <source>
        <dbReference type="Proteomes" id="UP000191418"/>
    </source>
</evidence>
<dbReference type="SUPFAM" id="SSF53850">
    <property type="entry name" value="Periplasmic binding protein-like II"/>
    <property type="match status" value="1"/>
</dbReference>
<organism evidence="1 2">
    <name type="scientific">Oceanospirillum multiglobuliferum</name>
    <dbReference type="NCBI Taxonomy" id="64969"/>
    <lineage>
        <taxon>Bacteria</taxon>
        <taxon>Pseudomonadati</taxon>
        <taxon>Pseudomonadota</taxon>
        <taxon>Gammaproteobacteria</taxon>
        <taxon>Oceanospirillales</taxon>
        <taxon>Oceanospirillaceae</taxon>
        <taxon>Oceanospirillum</taxon>
    </lineage>
</organism>
<proteinExistence type="predicted"/>
<reference evidence="1 2" key="1">
    <citation type="submission" date="2017-01" db="EMBL/GenBank/DDBJ databases">
        <title>Genome Sequencing of a Marine Spirillum, Oceanospirillum multiglobuliferum ATCC 33336, from Japan.</title>
        <authorList>
            <person name="Carney J.G."/>
            <person name="Trachtenberg A.M."/>
            <person name="Rheaume B.A."/>
            <person name="Linnane J.D."/>
            <person name="Pitts N.L."/>
            <person name="Mykles D.L."/>
            <person name="Maclea K.S."/>
        </authorList>
    </citation>
    <scope>NUCLEOTIDE SEQUENCE [LARGE SCALE GENOMIC DNA]</scope>
    <source>
        <strain evidence="1 2">ATCC 33336</strain>
    </source>
</reference>
<sequence>MHLLSQHHKASFGLLALLLFGTLLFSRMAEAAPIRFLVGYPDETHVPFYLDSGTNVPLNPGFAVEVMQQLGKKVSEVKFELVRCSFEQCLEQIRIGKLDGLFNVPYREKWLFTGKYPFTKARVDDRQRMNREEYALYRVKDTLVSTDGGQIYGLKGRPVIIPAKHPLADWLKEHEYPLIVANNTTDALQKLLQRQAPAAVLVVEYVEHLARQHPELVEMLRRSEESILTEDYYLMLSRQFYAKKPWLAEKIWAEQTKIVAEKYNDLSSKYFQ</sequence>
<dbReference type="Proteomes" id="UP000191418">
    <property type="component" value="Unassembled WGS sequence"/>
</dbReference>
<dbReference type="Gene3D" id="3.40.190.10">
    <property type="entry name" value="Periplasmic binding protein-like II"/>
    <property type="match status" value="2"/>
</dbReference>
<evidence type="ECO:0000313" key="1">
    <source>
        <dbReference type="EMBL" id="OPX56227.1"/>
    </source>
</evidence>
<name>A0A1T4M6K9_9GAMM</name>
<accession>A0A1T4M6K9</accession>
<dbReference type="AlphaFoldDB" id="A0A1T4M6K9"/>
<dbReference type="STRING" id="64969.SAMN02745127_00679"/>